<comment type="subcellular location">
    <subcellularLocation>
        <location evidence="1">Cell membrane</location>
        <topology evidence="1">Multi-pass membrane protein</topology>
    </subcellularLocation>
</comment>
<reference evidence="8 9" key="1">
    <citation type="submission" date="2014-07" db="EMBL/GenBank/DDBJ databases">
        <title>Methanogenic archaea and the global carbon cycle.</title>
        <authorList>
            <person name="Henriksen J.R."/>
            <person name="Luke J."/>
            <person name="Reinhart S."/>
            <person name="Benedict M.N."/>
            <person name="Youngblut N.D."/>
            <person name="Metcalf M.E."/>
            <person name="Whitaker R.J."/>
            <person name="Metcalf W.W."/>
        </authorList>
    </citation>
    <scope>NUCLEOTIDE SEQUENCE [LARGE SCALE GENOMIC DNA]</scope>
    <source>
        <strain evidence="8 9">Wiesmoor</strain>
    </source>
</reference>
<protein>
    <recommendedName>
        <fullName evidence="7">Cardiolipin synthase N-terminal domain-containing protein</fullName>
    </recommendedName>
</protein>
<organism evidence="8 9">
    <name type="scientific">Methanosarcina barkeri str. Wiesmoor</name>
    <dbReference type="NCBI Taxonomy" id="1434109"/>
    <lineage>
        <taxon>Archaea</taxon>
        <taxon>Methanobacteriati</taxon>
        <taxon>Methanobacteriota</taxon>
        <taxon>Stenosarchaea group</taxon>
        <taxon>Methanomicrobia</taxon>
        <taxon>Methanosarcinales</taxon>
        <taxon>Methanosarcinaceae</taxon>
        <taxon>Methanosarcina</taxon>
    </lineage>
</organism>
<proteinExistence type="predicted"/>
<evidence type="ECO:0000256" key="5">
    <source>
        <dbReference type="ARBA" id="ARBA00023136"/>
    </source>
</evidence>
<dbReference type="Pfam" id="PF13396">
    <property type="entry name" value="PLDc_N"/>
    <property type="match status" value="1"/>
</dbReference>
<dbReference type="AlphaFoldDB" id="A0A0E3QIA4"/>
<evidence type="ECO:0000313" key="8">
    <source>
        <dbReference type="EMBL" id="AKB49437.1"/>
    </source>
</evidence>
<evidence type="ECO:0000259" key="7">
    <source>
        <dbReference type="Pfam" id="PF13396"/>
    </source>
</evidence>
<keyword evidence="5 6" id="KW-0472">Membrane</keyword>
<keyword evidence="3 6" id="KW-0812">Transmembrane</keyword>
<keyword evidence="2" id="KW-1003">Cell membrane</keyword>
<evidence type="ECO:0000256" key="4">
    <source>
        <dbReference type="ARBA" id="ARBA00022989"/>
    </source>
</evidence>
<dbReference type="HOGENOM" id="CLU_176001_5_2_2"/>
<evidence type="ECO:0000256" key="6">
    <source>
        <dbReference type="SAM" id="Phobius"/>
    </source>
</evidence>
<dbReference type="PATRIC" id="fig|1434109.4.peg.202"/>
<feature type="domain" description="Cardiolipin synthase N-terminal" evidence="7">
    <location>
        <begin position="20"/>
        <end position="63"/>
    </location>
</feature>
<dbReference type="KEGG" id="mbw:MSBRW_0184"/>
<evidence type="ECO:0000313" key="9">
    <source>
        <dbReference type="Proteomes" id="UP000033038"/>
    </source>
</evidence>
<gene>
    <name evidence="8" type="ORF">MSBRW_0184</name>
</gene>
<dbReference type="RefSeq" id="WP_011305844.1">
    <property type="nucleotide sequence ID" value="NZ_CP009526.1"/>
</dbReference>
<keyword evidence="4 6" id="KW-1133">Transmembrane helix</keyword>
<dbReference type="EMBL" id="CP009526">
    <property type="protein sequence ID" value="AKB49437.1"/>
    <property type="molecule type" value="Genomic_DNA"/>
</dbReference>
<sequence>MMGFSYVFILFAFIALLSFVFWIWILIDCAKNETDIGNTRLIWVIIIILTYIVGAFLYYLIRRPKRLLELGK</sequence>
<name>A0A0E3QIA4_METBA</name>
<dbReference type="GO" id="GO:0005886">
    <property type="term" value="C:plasma membrane"/>
    <property type="evidence" value="ECO:0007669"/>
    <property type="project" value="UniProtKB-SubCell"/>
</dbReference>
<evidence type="ECO:0000256" key="1">
    <source>
        <dbReference type="ARBA" id="ARBA00004651"/>
    </source>
</evidence>
<dbReference type="GeneID" id="24821578"/>
<feature type="transmembrane region" description="Helical" evidence="6">
    <location>
        <begin position="6"/>
        <end position="29"/>
    </location>
</feature>
<dbReference type="InterPro" id="IPR027379">
    <property type="entry name" value="CLS_N"/>
</dbReference>
<feature type="transmembrane region" description="Helical" evidence="6">
    <location>
        <begin position="41"/>
        <end position="61"/>
    </location>
</feature>
<accession>A0A0E3QIA4</accession>
<evidence type="ECO:0000256" key="3">
    <source>
        <dbReference type="ARBA" id="ARBA00022692"/>
    </source>
</evidence>
<dbReference type="Proteomes" id="UP000033038">
    <property type="component" value="Chromosome"/>
</dbReference>
<evidence type="ECO:0000256" key="2">
    <source>
        <dbReference type="ARBA" id="ARBA00022475"/>
    </source>
</evidence>